<dbReference type="Pfam" id="PF04397">
    <property type="entry name" value="LytTR"/>
    <property type="match status" value="1"/>
</dbReference>
<evidence type="ECO:0000259" key="2">
    <source>
        <dbReference type="PROSITE" id="PS50110"/>
    </source>
</evidence>
<accession>A0A380CWI9</accession>
<dbReference type="EMBL" id="UGYW01000002">
    <property type="protein sequence ID" value="SUJ29235.1"/>
    <property type="molecule type" value="Genomic_DNA"/>
</dbReference>
<dbReference type="Gene3D" id="2.40.50.1020">
    <property type="entry name" value="LytTr DNA-binding domain"/>
    <property type="match status" value="1"/>
</dbReference>
<dbReference type="AlphaFoldDB" id="A0A380CWI9"/>
<gene>
    <name evidence="4" type="primary">lytR_5</name>
    <name evidence="4" type="ORF">NCTC11388_04572</name>
</gene>
<evidence type="ECO:0000313" key="4">
    <source>
        <dbReference type="EMBL" id="SUJ29235.1"/>
    </source>
</evidence>
<sequence length="241" mass="28157">MAIRILIVEDESWASESLLEMLTELWNDEYTAVVKSTVRDVISWLGKNETDLIFMDIHLGDGLSFDIFNHIKIQTPVIFTTAFDEYALEAFRNQGYAYLLKPFELPELKEALSKVESLLPREEIVPQYKNRFLVRYGIRLKSVPVEDIAYFMADDKLLYGFSVQGDRFIVDDTLSKLAPRLDPAFFFQINRKFIIHIQSIAEMVKMSRNRIKLQLHPQVLDNPEIIVSEEKSNDFQLWLDK</sequence>
<dbReference type="Gene3D" id="3.40.50.2300">
    <property type="match status" value="1"/>
</dbReference>
<dbReference type="PROSITE" id="PS50110">
    <property type="entry name" value="RESPONSE_REGULATORY"/>
    <property type="match status" value="1"/>
</dbReference>
<reference evidence="4 5" key="1">
    <citation type="submission" date="2018-06" db="EMBL/GenBank/DDBJ databases">
        <authorList>
            <consortium name="Pathogen Informatics"/>
            <person name="Doyle S."/>
        </authorList>
    </citation>
    <scope>NUCLEOTIDE SEQUENCE [LARGE SCALE GENOMIC DNA]</scope>
    <source>
        <strain evidence="4 5">NCTC11388</strain>
    </source>
</reference>
<feature type="domain" description="Response regulatory" evidence="2">
    <location>
        <begin position="4"/>
        <end position="116"/>
    </location>
</feature>
<dbReference type="Pfam" id="PF00072">
    <property type="entry name" value="Response_reg"/>
    <property type="match status" value="1"/>
</dbReference>
<evidence type="ECO:0000256" key="1">
    <source>
        <dbReference type="PROSITE-ProRule" id="PRU00169"/>
    </source>
</evidence>
<organism evidence="4 5">
    <name type="scientific">Sphingobacterium spiritivorum</name>
    <name type="common">Flavobacterium spiritivorum</name>
    <dbReference type="NCBI Taxonomy" id="258"/>
    <lineage>
        <taxon>Bacteria</taxon>
        <taxon>Pseudomonadati</taxon>
        <taxon>Bacteroidota</taxon>
        <taxon>Sphingobacteriia</taxon>
        <taxon>Sphingobacteriales</taxon>
        <taxon>Sphingobacteriaceae</taxon>
        <taxon>Sphingobacterium</taxon>
    </lineage>
</organism>
<feature type="modified residue" description="4-aspartylphosphate" evidence="1">
    <location>
        <position position="56"/>
    </location>
</feature>
<evidence type="ECO:0000313" key="5">
    <source>
        <dbReference type="Proteomes" id="UP000254893"/>
    </source>
</evidence>
<keyword evidence="1" id="KW-0597">Phosphoprotein</keyword>
<dbReference type="Proteomes" id="UP000254893">
    <property type="component" value="Unassembled WGS sequence"/>
</dbReference>
<dbReference type="SUPFAM" id="SSF52172">
    <property type="entry name" value="CheY-like"/>
    <property type="match status" value="1"/>
</dbReference>
<dbReference type="GO" id="GO:0000156">
    <property type="term" value="F:phosphorelay response regulator activity"/>
    <property type="evidence" value="ECO:0007669"/>
    <property type="project" value="InterPro"/>
</dbReference>
<dbReference type="InterPro" id="IPR046947">
    <property type="entry name" value="LytR-like"/>
</dbReference>
<dbReference type="InterPro" id="IPR011006">
    <property type="entry name" value="CheY-like_superfamily"/>
</dbReference>
<name>A0A380CWI9_SPHSI</name>
<dbReference type="PANTHER" id="PTHR37299">
    <property type="entry name" value="TRANSCRIPTIONAL REGULATOR-RELATED"/>
    <property type="match status" value="1"/>
</dbReference>
<evidence type="ECO:0000259" key="3">
    <source>
        <dbReference type="PROSITE" id="PS50930"/>
    </source>
</evidence>
<dbReference type="SMART" id="SM00850">
    <property type="entry name" value="LytTR"/>
    <property type="match status" value="1"/>
</dbReference>
<proteinExistence type="predicted"/>
<protein>
    <submittedName>
        <fullName evidence="4">Sensory transduction protein lytR</fullName>
    </submittedName>
</protein>
<feature type="domain" description="HTH LytTR-type" evidence="3">
    <location>
        <begin position="132"/>
        <end position="241"/>
    </location>
</feature>
<dbReference type="PROSITE" id="PS50930">
    <property type="entry name" value="HTH_LYTTR"/>
    <property type="match status" value="1"/>
</dbReference>
<dbReference type="InterPro" id="IPR001789">
    <property type="entry name" value="Sig_transdc_resp-reg_receiver"/>
</dbReference>
<dbReference type="GO" id="GO:0003677">
    <property type="term" value="F:DNA binding"/>
    <property type="evidence" value="ECO:0007669"/>
    <property type="project" value="InterPro"/>
</dbReference>
<dbReference type="PANTHER" id="PTHR37299:SF1">
    <property type="entry name" value="STAGE 0 SPORULATION PROTEIN A HOMOLOG"/>
    <property type="match status" value="1"/>
</dbReference>
<dbReference type="SMART" id="SM00448">
    <property type="entry name" value="REC"/>
    <property type="match status" value="1"/>
</dbReference>
<dbReference type="InterPro" id="IPR007492">
    <property type="entry name" value="LytTR_DNA-bd_dom"/>
</dbReference>
<dbReference type="RefSeq" id="WP_115171747.1">
    <property type="nucleotide sequence ID" value="NZ_UGYW01000002.1"/>
</dbReference>